<dbReference type="SMART" id="SM00867">
    <property type="entry name" value="YceI"/>
    <property type="match status" value="1"/>
</dbReference>
<dbReference type="InterPro" id="IPR027016">
    <property type="entry name" value="UCP029811"/>
</dbReference>
<dbReference type="InterPro" id="IPR007372">
    <property type="entry name" value="Lipid/polyisoprenoid-bd_YceI"/>
</dbReference>
<dbReference type="Gene3D" id="2.40.128.110">
    <property type="entry name" value="Lipid/polyisoprenoid-binding, YceI-like"/>
    <property type="match status" value="1"/>
</dbReference>
<dbReference type="SUPFAM" id="SSF101874">
    <property type="entry name" value="YceI-like"/>
    <property type="match status" value="1"/>
</dbReference>
<dbReference type="Proteomes" id="UP000823889">
    <property type="component" value="Unassembled WGS sequence"/>
</dbReference>
<feature type="chain" id="PRO_5039412686" evidence="1">
    <location>
        <begin position="22"/>
        <end position="199"/>
    </location>
</feature>
<dbReference type="Pfam" id="PF04264">
    <property type="entry name" value="YceI"/>
    <property type="match status" value="1"/>
</dbReference>
<gene>
    <name evidence="3" type="ORF">H9906_02820</name>
</gene>
<evidence type="ECO:0000313" key="4">
    <source>
        <dbReference type="Proteomes" id="UP000823889"/>
    </source>
</evidence>
<dbReference type="PANTHER" id="PTHR34406">
    <property type="entry name" value="PROTEIN YCEI"/>
    <property type="match status" value="1"/>
</dbReference>
<comment type="caution">
    <text evidence="3">The sequence shown here is derived from an EMBL/GenBank/DDBJ whole genome shotgun (WGS) entry which is preliminary data.</text>
</comment>
<protein>
    <submittedName>
        <fullName evidence="3">YceI family protein</fullName>
    </submittedName>
</protein>
<name>A0A9D2RID0_9BURK</name>
<keyword evidence="1" id="KW-0732">Signal</keyword>
<evidence type="ECO:0000259" key="2">
    <source>
        <dbReference type="SMART" id="SM00867"/>
    </source>
</evidence>
<dbReference type="EMBL" id="DWUQ01000054">
    <property type="protein sequence ID" value="HJD43946.1"/>
    <property type="molecule type" value="Genomic_DNA"/>
</dbReference>
<dbReference type="PANTHER" id="PTHR34406:SF1">
    <property type="entry name" value="PROTEIN YCEI"/>
    <property type="match status" value="1"/>
</dbReference>
<dbReference type="AlphaFoldDB" id="A0A9D2RID0"/>
<reference evidence="3" key="1">
    <citation type="journal article" date="2021" name="PeerJ">
        <title>Extensive microbial diversity within the chicken gut microbiome revealed by metagenomics and culture.</title>
        <authorList>
            <person name="Gilroy R."/>
            <person name="Ravi A."/>
            <person name="Getino M."/>
            <person name="Pursley I."/>
            <person name="Horton D.L."/>
            <person name="Alikhan N.F."/>
            <person name="Baker D."/>
            <person name="Gharbi K."/>
            <person name="Hall N."/>
            <person name="Watson M."/>
            <person name="Adriaenssens E.M."/>
            <person name="Foster-Nyarko E."/>
            <person name="Jarju S."/>
            <person name="Secka A."/>
            <person name="Antonio M."/>
            <person name="Oren A."/>
            <person name="Chaudhuri R.R."/>
            <person name="La Ragione R."/>
            <person name="Hildebrand F."/>
            <person name="Pallen M.J."/>
        </authorList>
    </citation>
    <scope>NUCLEOTIDE SEQUENCE</scope>
    <source>
        <strain evidence="3">9264</strain>
    </source>
</reference>
<proteinExistence type="predicted"/>
<accession>A0A9D2RID0</accession>
<evidence type="ECO:0000256" key="1">
    <source>
        <dbReference type="SAM" id="SignalP"/>
    </source>
</evidence>
<feature type="domain" description="Lipid/polyisoprenoid-binding YceI-like" evidence="2">
    <location>
        <begin position="22"/>
        <end position="196"/>
    </location>
</feature>
<organism evidence="3 4">
    <name type="scientific">Candidatus Paenalcaligenes intestinipullorum</name>
    <dbReference type="NCBI Taxonomy" id="2838718"/>
    <lineage>
        <taxon>Bacteria</taxon>
        <taxon>Pseudomonadati</taxon>
        <taxon>Pseudomonadota</taxon>
        <taxon>Betaproteobacteria</taxon>
        <taxon>Burkholderiales</taxon>
        <taxon>Alcaligenaceae</taxon>
        <taxon>Paenalcaligenes</taxon>
    </lineage>
</organism>
<dbReference type="InterPro" id="IPR036761">
    <property type="entry name" value="TTHA0802/YceI-like_sf"/>
</dbReference>
<feature type="signal peptide" evidence="1">
    <location>
        <begin position="1"/>
        <end position="21"/>
    </location>
</feature>
<sequence length="199" mass="22232">MFKKLCVLGLSTCLLAPAAWANWHVDNDDSELYFLSTKATNTGVTGVTERFNFDQISGTLTDQGKIRFELDVASLDTDIDIRDERMKEKLFLGKEHPKIVFEGEVDPTKLKKLETGHYKDLDLEGKLTINGHHHPIEADLRVVQLADGKLAVHTLEPILIKAEDFKLKEGLATLQEIAGLALIVEQVPVNFSLILTPQK</sequence>
<reference evidence="3" key="2">
    <citation type="submission" date="2021-04" db="EMBL/GenBank/DDBJ databases">
        <authorList>
            <person name="Gilroy R."/>
        </authorList>
    </citation>
    <scope>NUCLEOTIDE SEQUENCE</scope>
    <source>
        <strain evidence="3">9264</strain>
    </source>
</reference>
<evidence type="ECO:0000313" key="3">
    <source>
        <dbReference type="EMBL" id="HJD43946.1"/>
    </source>
</evidence>
<dbReference type="PIRSF" id="PIRSF029811">
    <property type="entry name" value="UCP029811"/>
    <property type="match status" value="1"/>
</dbReference>